<organism evidence="11 12">
    <name type="scientific">Carpinus fangiana</name>
    <dbReference type="NCBI Taxonomy" id="176857"/>
    <lineage>
        <taxon>Eukaryota</taxon>
        <taxon>Viridiplantae</taxon>
        <taxon>Streptophyta</taxon>
        <taxon>Embryophyta</taxon>
        <taxon>Tracheophyta</taxon>
        <taxon>Spermatophyta</taxon>
        <taxon>Magnoliopsida</taxon>
        <taxon>eudicotyledons</taxon>
        <taxon>Gunneridae</taxon>
        <taxon>Pentapetalae</taxon>
        <taxon>rosids</taxon>
        <taxon>fabids</taxon>
        <taxon>Fagales</taxon>
        <taxon>Betulaceae</taxon>
        <taxon>Carpinus</taxon>
    </lineage>
</organism>
<evidence type="ECO:0000256" key="9">
    <source>
        <dbReference type="SAM" id="Phobius"/>
    </source>
</evidence>
<evidence type="ECO:0000256" key="2">
    <source>
        <dbReference type="ARBA" id="ARBA00022617"/>
    </source>
</evidence>
<dbReference type="PANTHER" id="PTHR47947">
    <property type="entry name" value="CYTOCHROME P450 82C3-RELATED"/>
    <property type="match status" value="1"/>
</dbReference>
<dbReference type="FunFam" id="1.10.630.10:FF:000026">
    <property type="entry name" value="Cytochrome P450 82C4"/>
    <property type="match status" value="1"/>
</dbReference>
<feature type="binding site" description="axial binding residue" evidence="7">
    <location>
        <position position="460"/>
    </location>
    <ligand>
        <name>heme</name>
        <dbReference type="ChEBI" id="CHEBI:30413"/>
    </ligand>
    <ligandPart>
        <name>Fe</name>
        <dbReference type="ChEBI" id="CHEBI:18248"/>
    </ligandPart>
</feature>
<sequence length="521" mass="58873">MEPLTQFLLTLFVLLVCALVFKSRAGPKKKACTAPEAGGTLPIIGHLHLLGGRTLAHKVLSDMADKYGPVYTIKLGSYRYLIINSWEVAKECFTVHDKAFSTRPSVAAARLLGYNCAMFGLTGYGEYWRKMRKIATIELLSNHRLDLLKHKPAAEVDSMMKELYKVCGRKGSPESGTVVDMKQWYGNLTLNIAIRMVGGKRYFGTDADVDEESANRVQKVMREVIYLFGVFVLSDALPLFGWLDTNGYENRMKRAAKELDRLIAGWLEEHKQRRLTEGKRSEEDQDFMDVMLNTVEDAKISKYDADTITKATCLNLILAGSDTTMVTLVWALSCLMNSDEALEKTYEELERVVGNDRHVDDSDIKNLVYLQAVVKEALRLYPASPLVHRALLEDCTLSGGYHIPANTRVMVNVWKIQRDETKWVDPDVFRPERYFTTHKDMDMRGNTYEYLAFGSGRRSCAGVSFALQMVHLALASLLQGFKVSRPSKELVDMTESVGLTNLKQSPLELRITPRLPAHLYK</sequence>
<comment type="similarity">
    <text evidence="1 8">Belongs to the cytochrome P450 family.</text>
</comment>
<dbReference type="Gene3D" id="1.10.630.10">
    <property type="entry name" value="Cytochrome P450"/>
    <property type="match status" value="1"/>
</dbReference>
<evidence type="ECO:0000256" key="7">
    <source>
        <dbReference type="PIRSR" id="PIRSR602401-1"/>
    </source>
</evidence>
<dbReference type="Pfam" id="PF00067">
    <property type="entry name" value="p450"/>
    <property type="match status" value="1"/>
</dbReference>
<evidence type="ECO:0000313" key="11">
    <source>
        <dbReference type="EMBL" id="KAE7999830.1"/>
    </source>
</evidence>
<keyword evidence="3 7" id="KW-0479">Metal-binding</keyword>
<accession>A0A5N6QNU7</accession>
<feature type="chain" id="PRO_5024434327" description="Cytochrome P450" evidence="10">
    <location>
        <begin position="26"/>
        <end position="521"/>
    </location>
</feature>
<dbReference type="AlphaFoldDB" id="A0A5N6QNU7"/>
<keyword evidence="12" id="KW-1185">Reference proteome</keyword>
<feature type="transmembrane region" description="Helical" evidence="9">
    <location>
        <begin position="224"/>
        <end position="243"/>
    </location>
</feature>
<name>A0A5N6QNU7_9ROSI</name>
<keyword evidence="6 8" id="KW-0503">Monooxygenase</keyword>
<evidence type="ECO:0000256" key="10">
    <source>
        <dbReference type="SAM" id="SignalP"/>
    </source>
</evidence>
<keyword evidence="2 7" id="KW-0349">Heme</keyword>
<keyword evidence="5 7" id="KW-0408">Iron</keyword>
<keyword evidence="9" id="KW-0472">Membrane</keyword>
<dbReference type="GO" id="GO:0016705">
    <property type="term" value="F:oxidoreductase activity, acting on paired donors, with incorporation or reduction of molecular oxygen"/>
    <property type="evidence" value="ECO:0007669"/>
    <property type="project" value="InterPro"/>
</dbReference>
<evidence type="ECO:0000256" key="1">
    <source>
        <dbReference type="ARBA" id="ARBA00010617"/>
    </source>
</evidence>
<evidence type="ECO:0000256" key="5">
    <source>
        <dbReference type="ARBA" id="ARBA00023004"/>
    </source>
</evidence>
<dbReference type="InterPro" id="IPR017972">
    <property type="entry name" value="Cyt_P450_CS"/>
</dbReference>
<dbReference type="GO" id="GO:0005506">
    <property type="term" value="F:iron ion binding"/>
    <property type="evidence" value="ECO:0007669"/>
    <property type="project" value="InterPro"/>
</dbReference>
<keyword evidence="9" id="KW-1133">Transmembrane helix</keyword>
<dbReference type="OrthoDB" id="2789670at2759"/>
<dbReference type="GO" id="GO:0020037">
    <property type="term" value="F:heme binding"/>
    <property type="evidence" value="ECO:0007669"/>
    <property type="project" value="InterPro"/>
</dbReference>
<dbReference type="GO" id="GO:0004497">
    <property type="term" value="F:monooxygenase activity"/>
    <property type="evidence" value="ECO:0007669"/>
    <property type="project" value="UniProtKB-KW"/>
</dbReference>
<keyword evidence="4 8" id="KW-0560">Oxidoreductase</keyword>
<evidence type="ECO:0008006" key="13">
    <source>
        <dbReference type="Google" id="ProtNLM"/>
    </source>
</evidence>
<dbReference type="InterPro" id="IPR001128">
    <property type="entry name" value="Cyt_P450"/>
</dbReference>
<dbReference type="EMBL" id="CM017321">
    <property type="protein sequence ID" value="KAE7999830.1"/>
    <property type="molecule type" value="Genomic_DNA"/>
</dbReference>
<gene>
    <name evidence="11" type="ORF">FH972_004225</name>
</gene>
<evidence type="ECO:0000256" key="4">
    <source>
        <dbReference type="ARBA" id="ARBA00023002"/>
    </source>
</evidence>
<keyword evidence="9" id="KW-0812">Transmembrane</keyword>
<reference evidence="11 12" key="1">
    <citation type="submission" date="2019-06" db="EMBL/GenBank/DDBJ databases">
        <title>A chromosomal-level reference genome of Carpinus fangiana (Coryloideae, Betulaceae).</title>
        <authorList>
            <person name="Yang X."/>
            <person name="Wang Z."/>
            <person name="Zhang L."/>
            <person name="Hao G."/>
            <person name="Liu J."/>
            <person name="Yang Y."/>
        </authorList>
    </citation>
    <scope>NUCLEOTIDE SEQUENCE [LARGE SCALE GENOMIC DNA]</scope>
    <source>
        <strain evidence="11">Cfa_2016G</strain>
        <tissue evidence="11">Leaf</tissue>
    </source>
</reference>
<dbReference type="Proteomes" id="UP000327013">
    <property type="component" value="Chromosome 1"/>
</dbReference>
<keyword evidence="10" id="KW-0732">Signal</keyword>
<feature type="signal peptide" evidence="10">
    <location>
        <begin position="1"/>
        <end position="25"/>
    </location>
</feature>
<dbReference type="PRINTS" id="PR00385">
    <property type="entry name" value="P450"/>
</dbReference>
<evidence type="ECO:0000256" key="8">
    <source>
        <dbReference type="RuleBase" id="RU000461"/>
    </source>
</evidence>
<dbReference type="CDD" id="cd20654">
    <property type="entry name" value="CYP82"/>
    <property type="match status" value="1"/>
</dbReference>
<dbReference type="InterPro" id="IPR036396">
    <property type="entry name" value="Cyt_P450_sf"/>
</dbReference>
<dbReference type="PROSITE" id="PS00086">
    <property type="entry name" value="CYTOCHROME_P450"/>
    <property type="match status" value="1"/>
</dbReference>
<proteinExistence type="inferred from homology"/>
<dbReference type="InterPro" id="IPR002401">
    <property type="entry name" value="Cyt_P450_E_grp-I"/>
</dbReference>
<evidence type="ECO:0000256" key="6">
    <source>
        <dbReference type="ARBA" id="ARBA00023033"/>
    </source>
</evidence>
<protein>
    <recommendedName>
        <fullName evidence="13">Cytochrome P450</fullName>
    </recommendedName>
</protein>
<dbReference type="SUPFAM" id="SSF48264">
    <property type="entry name" value="Cytochrome P450"/>
    <property type="match status" value="1"/>
</dbReference>
<evidence type="ECO:0000313" key="12">
    <source>
        <dbReference type="Proteomes" id="UP000327013"/>
    </source>
</evidence>
<dbReference type="PANTHER" id="PTHR47947:SF29">
    <property type="entry name" value="CYTOCHROME P450 CYP82D47-LIKE"/>
    <property type="match status" value="1"/>
</dbReference>
<dbReference type="InterPro" id="IPR050651">
    <property type="entry name" value="Plant_Cytochrome_P450_Monoox"/>
</dbReference>
<comment type="cofactor">
    <cofactor evidence="7">
        <name>heme</name>
        <dbReference type="ChEBI" id="CHEBI:30413"/>
    </cofactor>
</comment>
<evidence type="ECO:0000256" key="3">
    <source>
        <dbReference type="ARBA" id="ARBA00022723"/>
    </source>
</evidence>
<dbReference type="PRINTS" id="PR00463">
    <property type="entry name" value="EP450I"/>
</dbReference>